<accession>A0A2R5EX54</accession>
<dbReference type="GO" id="GO:0000166">
    <property type="term" value="F:nucleotide binding"/>
    <property type="evidence" value="ECO:0007669"/>
    <property type="project" value="InterPro"/>
</dbReference>
<dbReference type="PANTHER" id="PTHR43377:SF1">
    <property type="entry name" value="BILIVERDIN REDUCTASE A"/>
    <property type="match status" value="1"/>
</dbReference>
<dbReference type="RefSeq" id="WP_108995583.1">
    <property type="nucleotide sequence ID" value="NZ_BDQX01000390.1"/>
</dbReference>
<dbReference type="SUPFAM" id="SSF55347">
    <property type="entry name" value="Glyceraldehyde-3-phosphate dehydrogenase-like, C-terminal domain"/>
    <property type="match status" value="1"/>
</dbReference>
<evidence type="ECO:0000259" key="1">
    <source>
        <dbReference type="Pfam" id="PF01408"/>
    </source>
</evidence>
<gene>
    <name evidence="3" type="ORF">PAT3040_06032</name>
</gene>
<comment type="caution">
    <text evidence="3">The sequence shown here is derived from an EMBL/GenBank/DDBJ whole genome shotgun (WGS) entry which is preliminary data.</text>
</comment>
<keyword evidence="4" id="KW-1185">Reference proteome</keyword>
<sequence length="326" mass="36030">MKAILAGLGEAGLGWYKRLRGRGLLLAVVEKDPARQAKLGDDPVPFYTSLEEALKSERPDFVVNVTPPAAHTAVNNAAFDQGLPVLCEKPISFDYAESMEIVARAERERIPFMIAENYRHFPYIRKLKALLEEGAIGEISTVDIAFRRYHRVKRDYAVSVLDDIGVHHLDLLRYLTGREGIAVQAGMFNPSGGWHEEGAVLQTMAIIELEGGIPVHYSATIVSRGPMTPWCGVWRIEGTKGVLLLDNGIISVYLDDEVRMITDFDDMPQSDALGEFLASLAEGREAETNAGDYLRTQALVYFTNMAAKSGTRTAIELPAKEGLRHV</sequence>
<dbReference type="Proteomes" id="UP000245202">
    <property type="component" value="Unassembled WGS sequence"/>
</dbReference>
<dbReference type="Pfam" id="PF22725">
    <property type="entry name" value="GFO_IDH_MocA_C3"/>
    <property type="match status" value="1"/>
</dbReference>
<reference evidence="3 4" key="1">
    <citation type="submission" date="2017-08" db="EMBL/GenBank/DDBJ databases">
        <title>Substantial Increase in Enzyme Production by Combined Drug-Resistance Mutations in Paenibacillus agaridevorans.</title>
        <authorList>
            <person name="Tanaka Y."/>
            <person name="Funane K."/>
            <person name="Hosaka T."/>
            <person name="Shiwa Y."/>
            <person name="Fujita N."/>
            <person name="Miyazaki T."/>
            <person name="Yoshikawa H."/>
            <person name="Murakami K."/>
            <person name="Kasahara K."/>
            <person name="Inaoka T."/>
            <person name="Hiraga Y."/>
            <person name="Ochi K."/>
        </authorList>
    </citation>
    <scope>NUCLEOTIDE SEQUENCE [LARGE SCALE GENOMIC DNA]</scope>
    <source>
        <strain evidence="3 4">T-3040</strain>
    </source>
</reference>
<dbReference type="InterPro" id="IPR051450">
    <property type="entry name" value="Gfo/Idh/MocA_Oxidoreductases"/>
</dbReference>
<dbReference type="AlphaFoldDB" id="A0A2R5EX54"/>
<dbReference type="InterPro" id="IPR036291">
    <property type="entry name" value="NAD(P)-bd_dom_sf"/>
</dbReference>
<feature type="domain" description="GFO/IDH/MocA-like oxidoreductase" evidence="2">
    <location>
        <begin position="124"/>
        <end position="243"/>
    </location>
</feature>
<dbReference type="SUPFAM" id="SSF51735">
    <property type="entry name" value="NAD(P)-binding Rossmann-fold domains"/>
    <property type="match status" value="1"/>
</dbReference>
<evidence type="ECO:0000259" key="2">
    <source>
        <dbReference type="Pfam" id="PF22725"/>
    </source>
</evidence>
<feature type="domain" description="Gfo/Idh/MocA-like oxidoreductase N-terminal" evidence="1">
    <location>
        <begin position="24"/>
        <end position="110"/>
    </location>
</feature>
<name>A0A2R5EX54_9BACL</name>
<dbReference type="InterPro" id="IPR055170">
    <property type="entry name" value="GFO_IDH_MocA-like_dom"/>
</dbReference>
<dbReference type="Pfam" id="PF01408">
    <property type="entry name" value="GFO_IDH_MocA"/>
    <property type="match status" value="1"/>
</dbReference>
<evidence type="ECO:0000313" key="4">
    <source>
        <dbReference type="Proteomes" id="UP000245202"/>
    </source>
</evidence>
<dbReference type="Gene3D" id="3.30.360.10">
    <property type="entry name" value="Dihydrodipicolinate Reductase, domain 2"/>
    <property type="match status" value="1"/>
</dbReference>
<dbReference type="InterPro" id="IPR000683">
    <property type="entry name" value="Gfo/Idh/MocA-like_OxRdtase_N"/>
</dbReference>
<evidence type="ECO:0000313" key="3">
    <source>
        <dbReference type="EMBL" id="GBG11240.1"/>
    </source>
</evidence>
<proteinExistence type="predicted"/>
<organism evidence="3 4">
    <name type="scientific">Paenibacillus agaridevorans</name>
    <dbReference type="NCBI Taxonomy" id="171404"/>
    <lineage>
        <taxon>Bacteria</taxon>
        <taxon>Bacillati</taxon>
        <taxon>Bacillota</taxon>
        <taxon>Bacilli</taxon>
        <taxon>Bacillales</taxon>
        <taxon>Paenibacillaceae</taxon>
        <taxon>Paenibacillus</taxon>
    </lineage>
</organism>
<dbReference type="EMBL" id="BDQX01000390">
    <property type="protein sequence ID" value="GBG11240.1"/>
    <property type="molecule type" value="Genomic_DNA"/>
</dbReference>
<dbReference type="PANTHER" id="PTHR43377">
    <property type="entry name" value="BILIVERDIN REDUCTASE A"/>
    <property type="match status" value="1"/>
</dbReference>
<dbReference type="Gene3D" id="3.40.50.720">
    <property type="entry name" value="NAD(P)-binding Rossmann-like Domain"/>
    <property type="match status" value="1"/>
</dbReference>
<protein>
    <submittedName>
        <fullName evidence="3">Oxidoreductase</fullName>
    </submittedName>
</protein>